<evidence type="ECO:0000313" key="4">
    <source>
        <dbReference type="Proteomes" id="UP000319829"/>
    </source>
</evidence>
<reference evidence="3 4" key="1">
    <citation type="journal article" date="2019" name="Nat. Microbiol.">
        <title>Mediterranean grassland soil C-N compound turnover is dependent on rainfall and depth, and is mediated by genomically divergent microorganisms.</title>
        <authorList>
            <person name="Diamond S."/>
            <person name="Andeer P.F."/>
            <person name="Li Z."/>
            <person name="Crits-Christoph A."/>
            <person name="Burstein D."/>
            <person name="Anantharaman K."/>
            <person name="Lane K.R."/>
            <person name="Thomas B.C."/>
            <person name="Pan C."/>
            <person name="Northen T.R."/>
            <person name="Banfield J.F."/>
        </authorList>
    </citation>
    <scope>NUCLEOTIDE SEQUENCE [LARGE SCALE GENOMIC DNA]</scope>
    <source>
        <strain evidence="3">WS_4</strain>
    </source>
</reference>
<keyword evidence="1" id="KW-0472">Membrane</keyword>
<proteinExistence type="predicted"/>
<dbReference type="SUPFAM" id="SSF48452">
    <property type="entry name" value="TPR-like"/>
    <property type="match status" value="1"/>
</dbReference>
<dbReference type="PROSITE" id="PS51724">
    <property type="entry name" value="SPOR"/>
    <property type="match status" value="1"/>
</dbReference>
<dbReference type="EMBL" id="VBOU01000082">
    <property type="protein sequence ID" value="TMQ53683.1"/>
    <property type="molecule type" value="Genomic_DNA"/>
</dbReference>
<keyword evidence="1" id="KW-0812">Transmembrane</keyword>
<sequence>MRRVRRCLGRVLDAVPYLLRVVDGRVKPTPRVLVALASAGVCLVAMTASLVAERPPAGERFKRPPPVRGGPRGLVEERRVTDAQRAVDRGRIEEARALLKGVDPALLPRGLGEEAAFLSATVAEDAVTVDRLLDEYLKNYPRGVHRRAAALALAKSQYAQGDYREAENLLSIFSPGVERDPLGRDGLVWRGLSQLGRGDAVGALQFFKSAKGDLEGSSEEEPYYFAVAEAALRASRPREAVEALKVILARYPRGDYAPQALYAMGISLESMGRAADAAAVFRQVAQRFPDSYEATRARDRGIRSVGTPMLGLPIGGGYSIQVGAFARRELAEALAKDLRLAGVGDVAVQEGREATPIYRVRAGAYATRDEARALGERLRRERGFSYNIVPR</sequence>
<dbReference type="Proteomes" id="UP000319829">
    <property type="component" value="Unassembled WGS sequence"/>
</dbReference>
<accession>A0A538SQN1</accession>
<protein>
    <submittedName>
        <fullName evidence="3">Tetratricopeptide repeat protein</fullName>
    </submittedName>
</protein>
<dbReference type="Gene3D" id="3.30.70.1070">
    <property type="entry name" value="Sporulation related repeat"/>
    <property type="match status" value="1"/>
</dbReference>
<dbReference type="InterPro" id="IPR019734">
    <property type="entry name" value="TPR_rpt"/>
</dbReference>
<dbReference type="InterPro" id="IPR036680">
    <property type="entry name" value="SPOR-like_sf"/>
</dbReference>
<gene>
    <name evidence="3" type="ORF">E6K74_08565</name>
</gene>
<evidence type="ECO:0000259" key="2">
    <source>
        <dbReference type="PROSITE" id="PS51724"/>
    </source>
</evidence>
<dbReference type="InterPro" id="IPR007730">
    <property type="entry name" value="SPOR-like_dom"/>
</dbReference>
<dbReference type="Pfam" id="PF13432">
    <property type="entry name" value="TPR_16"/>
    <property type="match status" value="1"/>
</dbReference>
<feature type="transmembrane region" description="Helical" evidence="1">
    <location>
        <begin position="32"/>
        <end position="52"/>
    </location>
</feature>
<name>A0A538SQN1_UNCEI</name>
<dbReference type="Pfam" id="PF13174">
    <property type="entry name" value="TPR_6"/>
    <property type="match status" value="1"/>
</dbReference>
<dbReference type="InterPro" id="IPR011990">
    <property type="entry name" value="TPR-like_helical_dom_sf"/>
</dbReference>
<dbReference type="AlphaFoldDB" id="A0A538SQN1"/>
<dbReference type="GO" id="GO:0042834">
    <property type="term" value="F:peptidoglycan binding"/>
    <property type="evidence" value="ECO:0007669"/>
    <property type="project" value="InterPro"/>
</dbReference>
<comment type="caution">
    <text evidence="3">The sequence shown here is derived from an EMBL/GenBank/DDBJ whole genome shotgun (WGS) entry which is preliminary data.</text>
</comment>
<feature type="domain" description="SPOR" evidence="2">
    <location>
        <begin position="312"/>
        <end position="391"/>
    </location>
</feature>
<evidence type="ECO:0000256" key="1">
    <source>
        <dbReference type="SAM" id="Phobius"/>
    </source>
</evidence>
<dbReference type="SUPFAM" id="SSF110997">
    <property type="entry name" value="Sporulation related repeat"/>
    <property type="match status" value="1"/>
</dbReference>
<dbReference type="Gene3D" id="1.25.40.10">
    <property type="entry name" value="Tetratricopeptide repeat domain"/>
    <property type="match status" value="2"/>
</dbReference>
<dbReference type="Pfam" id="PF05036">
    <property type="entry name" value="SPOR"/>
    <property type="match status" value="1"/>
</dbReference>
<organism evidence="3 4">
    <name type="scientific">Eiseniibacteriota bacterium</name>
    <dbReference type="NCBI Taxonomy" id="2212470"/>
    <lineage>
        <taxon>Bacteria</taxon>
        <taxon>Candidatus Eiseniibacteriota</taxon>
    </lineage>
</organism>
<evidence type="ECO:0000313" key="3">
    <source>
        <dbReference type="EMBL" id="TMQ53683.1"/>
    </source>
</evidence>
<keyword evidence="1" id="KW-1133">Transmembrane helix</keyword>